<evidence type="ECO:0000256" key="1">
    <source>
        <dbReference type="ARBA" id="ARBA00004141"/>
    </source>
</evidence>
<dbReference type="InterPro" id="IPR019372">
    <property type="entry name" value="LHFPL"/>
</dbReference>
<keyword evidence="2 6" id="KW-0812">Transmembrane</keyword>
<feature type="region of interest" description="Disordered" evidence="5">
    <location>
        <begin position="238"/>
        <end position="260"/>
    </location>
</feature>
<evidence type="ECO:0000256" key="4">
    <source>
        <dbReference type="ARBA" id="ARBA00023136"/>
    </source>
</evidence>
<evidence type="ECO:0000256" key="3">
    <source>
        <dbReference type="ARBA" id="ARBA00022989"/>
    </source>
</evidence>
<comment type="caution">
    <text evidence="7">The sequence shown here is derived from an EMBL/GenBank/DDBJ whole genome shotgun (WGS) entry which is preliminary data.</text>
</comment>
<keyword evidence="3 6" id="KW-1133">Transmembrane helix</keyword>
<evidence type="ECO:0000313" key="8">
    <source>
        <dbReference type="Proteomes" id="UP001347796"/>
    </source>
</evidence>
<keyword evidence="8" id="KW-1185">Reference proteome</keyword>
<proteinExistence type="predicted"/>
<feature type="transmembrane region" description="Helical" evidence="6">
    <location>
        <begin position="176"/>
        <end position="200"/>
    </location>
</feature>
<evidence type="ECO:0000256" key="5">
    <source>
        <dbReference type="SAM" id="MobiDB-lite"/>
    </source>
</evidence>
<dbReference type="PANTHER" id="PTHR12489:SF1">
    <property type="entry name" value="LP10272P"/>
    <property type="match status" value="1"/>
</dbReference>
<dbReference type="EMBL" id="JAZGQO010000010">
    <property type="protein sequence ID" value="KAK6175486.1"/>
    <property type="molecule type" value="Genomic_DNA"/>
</dbReference>
<feature type="compositionally biased region" description="Basic and acidic residues" evidence="5">
    <location>
        <begin position="238"/>
        <end position="251"/>
    </location>
</feature>
<dbReference type="AlphaFoldDB" id="A0AAN8JCL4"/>
<name>A0AAN8JCL4_PATCE</name>
<comment type="subcellular location">
    <subcellularLocation>
        <location evidence="1">Membrane</location>
        <topology evidence="1">Multi-pass membrane protein</topology>
    </subcellularLocation>
</comment>
<dbReference type="GO" id="GO:0005886">
    <property type="term" value="C:plasma membrane"/>
    <property type="evidence" value="ECO:0007669"/>
    <property type="project" value="TreeGrafter"/>
</dbReference>
<feature type="transmembrane region" description="Helical" evidence="6">
    <location>
        <begin position="93"/>
        <end position="119"/>
    </location>
</feature>
<gene>
    <name evidence="7" type="ORF">SNE40_013944</name>
</gene>
<evidence type="ECO:0008006" key="9">
    <source>
        <dbReference type="Google" id="ProtNLM"/>
    </source>
</evidence>
<reference evidence="7 8" key="1">
    <citation type="submission" date="2024-01" db="EMBL/GenBank/DDBJ databases">
        <title>The genome of the rayed Mediterranean limpet Patella caerulea (Linnaeus, 1758).</title>
        <authorList>
            <person name="Anh-Thu Weber A."/>
            <person name="Halstead-Nussloch G."/>
        </authorList>
    </citation>
    <scope>NUCLEOTIDE SEQUENCE [LARGE SCALE GENOMIC DNA]</scope>
    <source>
        <strain evidence="7">AATW-2023a</strain>
        <tissue evidence="7">Whole specimen</tissue>
    </source>
</reference>
<dbReference type="Pfam" id="PF10242">
    <property type="entry name" value="L_HMGIC_fpl"/>
    <property type="match status" value="1"/>
</dbReference>
<feature type="transmembrane region" description="Helical" evidence="6">
    <location>
        <begin position="25"/>
        <end position="48"/>
    </location>
</feature>
<dbReference type="PANTHER" id="PTHR12489">
    <property type="entry name" value="LIPOMA HMGIC FUSION PARTNER-LIKE PROTEIN"/>
    <property type="match status" value="1"/>
</dbReference>
<organism evidence="7 8">
    <name type="scientific">Patella caerulea</name>
    <name type="common">Rayed Mediterranean limpet</name>
    <dbReference type="NCBI Taxonomy" id="87958"/>
    <lineage>
        <taxon>Eukaryota</taxon>
        <taxon>Metazoa</taxon>
        <taxon>Spiralia</taxon>
        <taxon>Lophotrochozoa</taxon>
        <taxon>Mollusca</taxon>
        <taxon>Gastropoda</taxon>
        <taxon>Patellogastropoda</taxon>
        <taxon>Patelloidea</taxon>
        <taxon>Patellidae</taxon>
        <taxon>Patella</taxon>
    </lineage>
</organism>
<dbReference type="Proteomes" id="UP001347796">
    <property type="component" value="Unassembled WGS sequence"/>
</dbReference>
<evidence type="ECO:0000256" key="2">
    <source>
        <dbReference type="ARBA" id="ARBA00022692"/>
    </source>
</evidence>
<dbReference type="GO" id="GO:0007605">
    <property type="term" value="P:sensory perception of sound"/>
    <property type="evidence" value="ECO:0007669"/>
    <property type="project" value="TreeGrafter"/>
</dbReference>
<dbReference type="Gene3D" id="1.20.140.150">
    <property type="match status" value="1"/>
</dbReference>
<evidence type="ECO:0000256" key="6">
    <source>
        <dbReference type="SAM" id="Phobius"/>
    </source>
</evidence>
<keyword evidence="4 6" id="KW-0472">Membrane</keyword>
<feature type="transmembrane region" description="Helical" evidence="6">
    <location>
        <begin position="131"/>
        <end position="151"/>
    </location>
</feature>
<sequence>MERETVIEDRLSKIYHTNYVRNSRAICVLWGIFTVCYAILNIVCFIQPQWIGDTGVATAGFFGLFKYCVLRNNNEFECQGDFFDADSYLNSSFHAAAVFIGLSALLFLVCCLCLLLFLFLNTATVLRICGWIQVLGAIFMFLGCVIFPNGWDHKTFNKVCLNDSKAYDMGSCGIRWAFILAIILIFDATILAILAFVLAAKQAKLLPEVYKKMEKSDFNGYASDTMSKRSGLHALSDDRYSEYSHRSEKSKRSIHSSRAA</sequence>
<protein>
    <recommendedName>
        <fullName evidence="9">Lipoma HMGIC fusion partner-like 3 protein</fullName>
    </recommendedName>
</protein>
<accession>A0AAN8JCL4</accession>
<evidence type="ECO:0000313" key="7">
    <source>
        <dbReference type="EMBL" id="KAK6175486.1"/>
    </source>
</evidence>